<sequence>MAMRLQLVFSSQYAVCIFSGISALLKTGVILLVLFLTFSCAQDDKKQQFSEEYKKKWEDKISPGFPTDSMRILLEQSIASQDEVAISILCRELGKRMREMSDFSNAIAYHQQGLVAAYNIKDTIGITEALNNLGTDFRRIGAFPEASGYHYQALQMAESYSGRNEYKGRKNRVMALNGIGIIYLSFDNYDEAEKLLREALAEEKALNSPVGQAMNYANIGVIFQEKQMYDSAFTYYQYSMEQNQIAQSQLGIGLCHIHFGHIHELQEQYDEAEREYQQAYEIMGNISDTWHWLEACLAIARIRLVKNDFAAAKKQIDLAKEAANHIESPQHLSETYDLLHQYNLKRGNFADALKNYKLSEAYQDSVRNAQKLNHIIDTRVNYERDKNRQYITQLNIRNEMETRQKKIILTASFIIVFLLILLSATLFYAYRHRTRSNKILRRLSRLRTNFFTNITHEFRTPLTVILGLSRHLQEEKNSTHAESSYYLKAIDRQGTHLLTLVNQLLNMAKINAGMDNPEWQRGNISVYVQMMVDSFRLYAQNNNIRLYFSSSEPVIEMDFVPHYIDDILQNLLSNALKFSLPGDEVSVSVSTVKNKEVVLKVTDTGKGIPKEEIERIFDLFYQSGQSDKKRGSGIGLNYTRQLVEIMHGKITVDSEEKKGSVFTVTLPLRQSEEWILPAWSPEDRQQPSPTEATKITQRNSRFVRPYEKGRSPKTDVNATILLIEDSEDVILYIKALLSPKYNTITARDGEEGLKLSNELVPDIIISDIMMPNKDGLTFCNDIRNSELLNHIPIILLTAKSGMDDQLKGLKHGADAYIRKPFHPDELLVQIETLLENRRLLKKKYMRTIFKEDTPPVKDVNMEFLQKTTDIIYREMHNPDFSSIALAEKLCISPSQLNRKLNAISGYTSSIYITNLRVDYAKKKLMSEDKSIADIAAECGFYDAAYFSRIFKKHTNVTPSQYRRLPGGRSTPV</sequence>
<dbReference type="InterPro" id="IPR003661">
    <property type="entry name" value="HisK_dim/P_dom"/>
</dbReference>
<dbReference type="SUPFAM" id="SSF47384">
    <property type="entry name" value="Homodimeric domain of signal transducing histidine kinase"/>
    <property type="match status" value="1"/>
</dbReference>
<dbReference type="SMART" id="SM00028">
    <property type="entry name" value="TPR"/>
    <property type="match status" value="4"/>
</dbReference>
<keyword evidence="14" id="KW-0472">Membrane</keyword>
<feature type="transmembrane region" description="Helical" evidence="14">
    <location>
        <begin position="12"/>
        <end position="38"/>
    </location>
</feature>
<evidence type="ECO:0000256" key="13">
    <source>
        <dbReference type="PROSITE-ProRule" id="PRU00339"/>
    </source>
</evidence>
<dbReference type="InterPro" id="IPR005467">
    <property type="entry name" value="His_kinase_dom"/>
</dbReference>
<evidence type="ECO:0000256" key="14">
    <source>
        <dbReference type="SAM" id="Phobius"/>
    </source>
</evidence>
<gene>
    <name evidence="18" type="ORF">PSM36_0365</name>
</gene>
<evidence type="ECO:0000256" key="9">
    <source>
        <dbReference type="ARBA" id="ARBA00023015"/>
    </source>
</evidence>
<keyword evidence="11" id="KW-0804">Transcription</keyword>
<dbReference type="Pfam" id="PF13424">
    <property type="entry name" value="TPR_12"/>
    <property type="match status" value="1"/>
</dbReference>
<accession>A0A1R3SZ93</accession>
<dbReference type="EC" id="2.7.13.3" evidence="2"/>
<dbReference type="InterPro" id="IPR036890">
    <property type="entry name" value="HATPase_C_sf"/>
</dbReference>
<evidence type="ECO:0000256" key="7">
    <source>
        <dbReference type="ARBA" id="ARBA00022840"/>
    </source>
</evidence>
<evidence type="ECO:0000256" key="4">
    <source>
        <dbReference type="ARBA" id="ARBA00022679"/>
    </source>
</evidence>
<dbReference type="GO" id="GO:0005524">
    <property type="term" value="F:ATP binding"/>
    <property type="evidence" value="ECO:0007669"/>
    <property type="project" value="UniProtKB-KW"/>
</dbReference>
<evidence type="ECO:0000256" key="1">
    <source>
        <dbReference type="ARBA" id="ARBA00000085"/>
    </source>
</evidence>
<dbReference type="SMART" id="SM00388">
    <property type="entry name" value="HisKA"/>
    <property type="match status" value="1"/>
</dbReference>
<dbReference type="Pfam" id="PF12833">
    <property type="entry name" value="HTH_18"/>
    <property type="match status" value="1"/>
</dbReference>
<keyword evidence="13" id="KW-0802">TPR repeat</keyword>
<keyword evidence="14" id="KW-1133">Transmembrane helix</keyword>
<evidence type="ECO:0000256" key="2">
    <source>
        <dbReference type="ARBA" id="ARBA00012438"/>
    </source>
</evidence>
<dbReference type="InterPro" id="IPR011006">
    <property type="entry name" value="CheY-like_superfamily"/>
</dbReference>
<evidence type="ECO:0000256" key="5">
    <source>
        <dbReference type="ARBA" id="ARBA00022741"/>
    </source>
</evidence>
<dbReference type="CDD" id="cd17574">
    <property type="entry name" value="REC_OmpR"/>
    <property type="match status" value="1"/>
</dbReference>
<keyword evidence="14" id="KW-0812">Transmembrane</keyword>
<dbReference type="Gene3D" id="1.10.10.60">
    <property type="entry name" value="Homeodomain-like"/>
    <property type="match status" value="1"/>
</dbReference>
<evidence type="ECO:0000256" key="8">
    <source>
        <dbReference type="ARBA" id="ARBA00023012"/>
    </source>
</evidence>
<dbReference type="PRINTS" id="PR00344">
    <property type="entry name" value="BCTRLSENSOR"/>
</dbReference>
<dbReference type="CDD" id="cd00082">
    <property type="entry name" value="HisKA"/>
    <property type="match status" value="1"/>
</dbReference>
<dbReference type="SUPFAM" id="SSF46689">
    <property type="entry name" value="Homeodomain-like"/>
    <property type="match status" value="1"/>
</dbReference>
<dbReference type="SMART" id="SM00387">
    <property type="entry name" value="HATPase_c"/>
    <property type="match status" value="1"/>
</dbReference>
<keyword evidence="5" id="KW-0547">Nucleotide-binding</keyword>
<dbReference type="FunFam" id="3.30.565.10:FF:000037">
    <property type="entry name" value="Hybrid sensor histidine kinase/response regulator"/>
    <property type="match status" value="1"/>
</dbReference>
<dbReference type="PROSITE" id="PS50005">
    <property type="entry name" value="TPR"/>
    <property type="match status" value="1"/>
</dbReference>
<dbReference type="PROSITE" id="PS50110">
    <property type="entry name" value="RESPONSE_REGULATORY"/>
    <property type="match status" value="1"/>
</dbReference>
<evidence type="ECO:0000313" key="19">
    <source>
        <dbReference type="Proteomes" id="UP000187464"/>
    </source>
</evidence>
<evidence type="ECO:0000259" key="16">
    <source>
        <dbReference type="PROSITE" id="PS50109"/>
    </source>
</evidence>
<dbReference type="AlphaFoldDB" id="A0A1R3SZ93"/>
<dbReference type="STRING" id="1642647.PSM36_0365"/>
<keyword evidence="9" id="KW-0805">Transcription regulation</keyword>
<dbReference type="GO" id="GO:0003700">
    <property type="term" value="F:DNA-binding transcription factor activity"/>
    <property type="evidence" value="ECO:0007669"/>
    <property type="project" value="InterPro"/>
</dbReference>
<dbReference type="InterPro" id="IPR036097">
    <property type="entry name" value="HisK_dim/P_sf"/>
</dbReference>
<dbReference type="GO" id="GO:0000155">
    <property type="term" value="F:phosphorelay sensor kinase activity"/>
    <property type="evidence" value="ECO:0007669"/>
    <property type="project" value="InterPro"/>
</dbReference>
<dbReference type="InterPro" id="IPR001789">
    <property type="entry name" value="Sig_transdc_resp-reg_receiver"/>
</dbReference>
<feature type="domain" description="HTH araC/xylS-type" evidence="15">
    <location>
        <begin position="865"/>
        <end position="964"/>
    </location>
</feature>
<keyword evidence="3 12" id="KW-0597">Phosphoprotein</keyword>
<dbReference type="KEGG" id="psac:PSM36_0365"/>
<feature type="transmembrane region" description="Helical" evidence="14">
    <location>
        <begin position="407"/>
        <end position="430"/>
    </location>
</feature>
<dbReference type="SMART" id="SM00342">
    <property type="entry name" value="HTH_ARAC"/>
    <property type="match status" value="1"/>
</dbReference>
<dbReference type="Pfam" id="PF00072">
    <property type="entry name" value="Response_reg"/>
    <property type="match status" value="1"/>
</dbReference>
<dbReference type="SMART" id="SM00448">
    <property type="entry name" value="REC"/>
    <property type="match status" value="1"/>
</dbReference>
<evidence type="ECO:0000256" key="10">
    <source>
        <dbReference type="ARBA" id="ARBA00023125"/>
    </source>
</evidence>
<dbReference type="SUPFAM" id="SSF55874">
    <property type="entry name" value="ATPase domain of HSP90 chaperone/DNA topoisomerase II/histidine kinase"/>
    <property type="match status" value="1"/>
</dbReference>
<dbReference type="Gene3D" id="1.10.287.130">
    <property type="match status" value="1"/>
</dbReference>
<feature type="domain" description="Response regulatory" evidence="17">
    <location>
        <begin position="719"/>
        <end position="834"/>
    </location>
</feature>
<dbReference type="InterPro" id="IPR018060">
    <property type="entry name" value="HTH_AraC"/>
</dbReference>
<dbReference type="PANTHER" id="PTHR43547:SF2">
    <property type="entry name" value="HYBRID SIGNAL TRANSDUCTION HISTIDINE KINASE C"/>
    <property type="match status" value="1"/>
</dbReference>
<dbReference type="PROSITE" id="PS50109">
    <property type="entry name" value="HIS_KIN"/>
    <property type="match status" value="1"/>
</dbReference>
<feature type="modified residue" description="4-aspartylphosphate" evidence="12">
    <location>
        <position position="767"/>
    </location>
</feature>
<keyword evidence="6 18" id="KW-0418">Kinase</keyword>
<dbReference type="EMBL" id="LT605205">
    <property type="protein sequence ID" value="SCD19199.1"/>
    <property type="molecule type" value="Genomic_DNA"/>
</dbReference>
<dbReference type="Pfam" id="PF00512">
    <property type="entry name" value="HisKA"/>
    <property type="match status" value="1"/>
</dbReference>
<dbReference type="InterPro" id="IPR019734">
    <property type="entry name" value="TPR_rpt"/>
</dbReference>
<evidence type="ECO:0000313" key="18">
    <source>
        <dbReference type="EMBL" id="SCD19199.1"/>
    </source>
</evidence>
<evidence type="ECO:0000256" key="11">
    <source>
        <dbReference type="ARBA" id="ARBA00023163"/>
    </source>
</evidence>
<dbReference type="InterPro" id="IPR011990">
    <property type="entry name" value="TPR-like_helical_dom_sf"/>
</dbReference>
<dbReference type="Gene3D" id="3.40.50.2300">
    <property type="match status" value="1"/>
</dbReference>
<dbReference type="PANTHER" id="PTHR43547">
    <property type="entry name" value="TWO-COMPONENT HISTIDINE KINASE"/>
    <property type="match status" value="1"/>
</dbReference>
<feature type="domain" description="Histidine kinase" evidence="16">
    <location>
        <begin position="453"/>
        <end position="670"/>
    </location>
</feature>
<comment type="catalytic activity">
    <reaction evidence="1">
        <text>ATP + protein L-histidine = ADP + protein N-phospho-L-histidine.</text>
        <dbReference type="EC" id="2.7.13.3"/>
    </reaction>
</comment>
<keyword evidence="7" id="KW-0067">ATP-binding</keyword>
<protein>
    <recommendedName>
        <fullName evidence="2">histidine kinase</fullName>
        <ecNumber evidence="2">2.7.13.3</ecNumber>
    </recommendedName>
</protein>
<dbReference type="Pfam" id="PF02518">
    <property type="entry name" value="HATPase_c"/>
    <property type="match status" value="1"/>
</dbReference>
<feature type="repeat" description="TPR" evidence="13">
    <location>
        <begin position="173"/>
        <end position="206"/>
    </location>
</feature>
<keyword evidence="19" id="KW-1185">Reference proteome</keyword>
<evidence type="ECO:0000256" key="3">
    <source>
        <dbReference type="ARBA" id="ARBA00022553"/>
    </source>
</evidence>
<keyword evidence="4 18" id="KW-0808">Transferase</keyword>
<dbReference type="InterPro" id="IPR018062">
    <property type="entry name" value="HTH_AraC-typ_CS"/>
</dbReference>
<dbReference type="InterPro" id="IPR003594">
    <property type="entry name" value="HATPase_dom"/>
</dbReference>
<keyword evidence="8" id="KW-0902">Two-component regulatory system</keyword>
<organism evidence="18 19">
    <name type="scientific">Proteiniphilum saccharofermentans</name>
    <dbReference type="NCBI Taxonomy" id="1642647"/>
    <lineage>
        <taxon>Bacteria</taxon>
        <taxon>Pseudomonadati</taxon>
        <taxon>Bacteroidota</taxon>
        <taxon>Bacteroidia</taxon>
        <taxon>Bacteroidales</taxon>
        <taxon>Dysgonomonadaceae</taxon>
        <taxon>Proteiniphilum</taxon>
    </lineage>
</organism>
<dbReference type="PROSITE" id="PS01124">
    <property type="entry name" value="HTH_ARAC_FAMILY_2"/>
    <property type="match status" value="1"/>
</dbReference>
<proteinExistence type="predicted"/>
<dbReference type="InterPro" id="IPR004358">
    <property type="entry name" value="Sig_transdc_His_kin-like_C"/>
</dbReference>
<reference evidence="18 19" key="1">
    <citation type="submission" date="2016-08" db="EMBL/GenBank/DDBJ databases">
        <authorList>
            <person name="Seilhamer J.J."/>
        </authorList>
    </citation>
    <scope>NUCLEOTIDE SEQUENCE [LARGE SCALE GENOMIC DNA]</scope>
    <source>
        <strain evidence="18">M3/6</strain>
    </source>
</reference>
<evidence type="ECO:0000259" key="17">
    <source>
        <dbReference type="PROSITE" id="PS50110"/>
    </source>
</evidence>
<dbReference type="Proteomes" id="UP000187464">
    <property type="component" value="Chromosome I"/>
</dbReference>
<dbReference type="GO" id="GO:0043565">
    <property type="term" value="F:sequence-specific DNA binding"/>
    <property type="evidence" value="ECO:0007669"/>
    <property type="project" value="InterPro"/>
</dbReference>
<dbReference type="SUPFAM" id="SSF52172">
    <property type="entry name" value="CheY-like"/>
    <property type="match status" value="1"/>
</dbReference>
<evidence type="ECO:0000259" key="15">
    <source>
        <dbReference type="PROSITE" id="PS01124"/>
    </source>
</evidence>
<evidence type="ECO:0000256" key="12">
    <source>
        <dbReference type="PROSITE-ProRule" id="PRU00169"/>
    </source>
</evidence>
<keyword evidence="10" id="KW-0238">DNA-binding</keyword>
<dbReference type="Gene3D" id="3.30.565.10">
    <property type="entry name" value="Histidine kinase-like ATPase, C-terminal domain"/>
    <property type="match status" value="1"/>
</dbReference>
<dbReference type="InterPro" id="IPR009057">
    <property type="entry name" value="Homeodomain-like_sf"/>
</dbReference>
<dbReference type="Gene3D" id="1.25.40.10">
    <property type="entry name" value="Tetratricopeptide repeat domain"/>
    <property type="match status" value="2"/>
</dbReference>
<dbReference type="PROSITE" id="PS00041">
    <property type="entry name" value="HTH_ARAC_FAMILY_1"/>
    <property type="match status" value="1"/>
</dbReference>
<dbReference type="SUPFAM" id="SSF48452">
    <property type="entry name" value="TPR-like"/>
    <property type="match status" value="2"/>
</dbReference>
<evidence type="ECO:0000256" key="6">
    <source>
        <dbReference type="ARBA" id="ARBA00022777"/>
    </source>
</evidence>
<name>A0A1R3SZ93_9BACT</name>